<evidence type="ECO:0000313" key="2">
    <source>
        <dbReference type="Proteomes" id="UP001567538"/>
    </source>
</evidence>
<dbReference type="PANTHER" id="PTHR34940:SF4">
    <property type="entry name" value="OS02G0581100 PROTEIN"/>
    <property type="match status" value="1"/>
</dbReference>
<dbReference type="InterPro" id="IPR040296">
    <property type="entry name" value="PSBT"/>
</dbReference>
<comment type="caution">
    <text evidence="1">The sequence shown here is derived from an EMBL/GenBank/DDBJ whole genome shotgun (WGS) entry which is preliminary data.</text>
</comment>
<keyword evidence="2" id="KW-1185">Reference proteome</keyword>
<evidence type="ECO:0000313" key="1">
    <source>
        <dbReference type="EMBL" id="KAL1542495.1"/>
    </source>
</evidence>
<accession>A0ABD1GFG8</accession>
<protein>
    <submittedName>
        <fullName evidence="1">Late blight resistance protein R1A-10 isoform X3</fullName>
    </submittedName>
</protein>
<gene>
    <name evidence="1" type="ORF">AAHA92_26581</name>
</gene>
<name>A0ABD1GFG8_SALDI</name>
<dbReference type="Proteomes" id="UP001567538">
    <property type="component" value="Unassembled WGS sequence"/>
</dbReference>
<organism evidence="1 2">
    <name type="scientific">Salvia divinorum</name>
    <name type="common">Maria pastora</name>
    <name type="synonym">Diviner's sage</name>
    <dbReference type="NCBI Taxonomy" id="28513"/>
    <lineage>
        <taxon>Eukaryota</taxon>
        <taxon>Viridiplantae</taxon>
        <taxon>Streptophyta</taxon>
        <taxon>Embryophyta</taxon>
        <taxon>Tracheophyta</taxon>
        <taxon>Spermatophyta</taxon>
        <taxon>Magnoliopsida</taxon>
        <taxon>eudicotyledons</taxon>
        <taxon>Gunneridae</taxon>
        <taxon>Pentapetalae</taxon>
        <taxon>asterids</taxon>
        <taxon>lamiids</taxon>
        <taxon>Lamiales</taxon>
        <taxon>Lamiaceae</taxon>
        <taxon>Nepetoideae</taxon>
        <taxon>Mentheae</taxon>
        <taxon>Salviinae</taxon>
        <taxon>Salvia</taxon>
        <taxon>Salvia subgen. Calosphace</taxon>
    </lineage>
</organism>
<proteinExistence type="predicted"/>
<reference evidence="1 2" key="1">
    <citation type="submission" date="2024-06" db="EMBL/GenBank/DDBJ databases">
        <title>A chromosome level genome sequence of Diviner's sage (Salvia divinorum).</title>
        <authorList>
            <person name="Ford S.A."/>
            <person name="Ro D.-K."/>
            <person name="Ness R.W."/>
            <person name="Phillips M.A."/>
        </authorList>
    </citation>
    <scope>NUCLEOTIDE SEQUENCE [LARGE SCALE GENOMIC DNA]</scope>
    <source>
        <strain evidence="1">SAF-2024a</strain>
        <tissue evidence="1">Leaf</tissue>
    </source>
</reference>
<sequence length="212" mass="23335">MTASFLGGAVAAKPAAATTRRGQLAVRASMDSEKAAAESSNTRRGLVLAVVAAAASSVAKVAMADEPKRGSLEAKKNKSKSSSWNELADCDQFYRLYTAKDQNKGMTTYDTIVDFITSTTFEEKPVTIKFQSYGKPQTQWSDTDPISSLYSISVFIEPKGPKQSQSITATSEHLFWISIIIFLRRGTVFQICPMKERTRTVIEIRPMKVKSM</sequence>
<dbReference type="AlphaFoldDB" id="A0ABD1GFG8"/>
<dbReference type="PANTHER" id="PTHR34940">
    <property type="entry name" value="PHOTOSYSTEM II 5 KDA PROTEIN, CHLOROPLASTIC"/>
    <property type="match status" value="1"/>
</dbReference>
<dbReference type="EMBL" id="JBEAFC010000009">
    <property type="protein sequence ID" value="KAL1542495.1"/>
    <property type="molecule type" value="Genomic_DNA"/>
</dbReference>